<dbReference type="InterPro" id="IPR009241">
    <property type="entry name" value="HigB-like"/>
</dbReference>
<protein>
    <recommendedName>
        <fullName evidence="3">Type II toxin-antitoxin system RelE/ParE family toxin</fullName>
    </recommendedName>
</protein>
<organism evidence="1 2">
    <name type="scientific">Candidatus Woesebacteria bacterium CG_4_10_14_0_2_um_filter_39_14</name>
    <dbReference type="NCBI Taxonomy" id="1975054"/>
    <lineage>
        <taxon>Bacteria</taxon>
        <taxon>Candidatus Woeseibacteriota</taxon>
    </lineage>
</organism>
<proteinExistence type="predicted"/>
<dbReference type="EMBL" id="PFNO01000011">
    <property type="protein sequence ID" value="PIZ50189.1"/>
    <property type="molecule type" value="Genomic_DNA"/>
</dbReference>
<sequence>MSKIYYYTTISNNNPVKEFIESLNKSQTAKVARILKTIEQYGIKFSFPYTRKVTGTQLWEIRILGQDNIRVIHAIIYRQDILLLHGFLKKKQKTPKKDLDTALNRYKDWLIRLRHVKVTIPFGLNK</sequence>
<reference evidence="2" key="1">
    <citation type="submission" date="2017-09" db="EMBL/GenBank/DDBJ databases">
        <title>Depth-based differentiation of microbial function through sediment-hosted aquifers and enrichment of novel symbionts in the deep terrestrial subsurface.</title>
        <authorList>
            <person name="Probst A.J."/>
            <person name="Ladd B."/>
            <person name="Jarett J.K."/>
            <person name="Geller-Mcgrath D.E."/>
            <person name="Sieber C.M.K."/>
            <person name="Emerson J.B."/>
            <person name="Anantharaman K."/>
            <person name="Thomas B.C."/>
            <person name="Malmstrom R."/>
            <person name="Stieglmeier M."/>
            <person name="Klingl A."/>
            <person name="Woyke T."/>
            <person name="Ryan C.M."/>
            <person name="Banfield J.F."/>
        </authorList>
    </citation>
    <scope>NUCLEOTIDE SEQUENCE [LARGE SCALE GENOMIC DNA]</scope>
</reference>
<comment type="caution">
    <text evidence="1">The sequence shown here is derived from an EMBL/GenBank/DDBJ whole genome shotgun (WGS) entry which is preliminary data.</text>
</comment>
<evidence type="ECO:0008006" key="3">
    <source>
        <dbReference type="Google" id="ProtNLM"/>
    </source>
</evidence>
<dbReference type="Pfam" id="PF05973">
    <property type="entry name" value="Gp49"/>
    <property type="match status" value="1"/>
</dbReference>
<evidence type="ECO:0000313" key="2">
    <source>
        <dbReference type="Proteomes" id="UP000229753"/>
    </source>
</evidence>
<dbReference type="AlphaFoldDB" id="A0A2M7TP56"/>
<accession>A0A2M7TP56</accession>
<gene>
    <name evidence="1" type="ORF">COY29_00320</name>
</gene>
<dbReference type="Proteomes" id="UP000229753">
    <property type="component" value="Unassembled WGS sequence"/>
</dbReference>
<name>A0A2M7TP56_9BACT</name>
<evidence type="ECO:0000313" key="1">
    <source>
        <dbReference type="EMBL" id="PIZ50189.1"/>
    </source>
</evidence>